<feature type="transmembrane region" description="Helical" evidence="1">
    <location>
        <begin position="84"/>
        <end position="105"/>
    </location>
</feature>
<protein>
    <recommendedName>
        <fullName evidence="3">DUF898 domain-containing protein</fullName>
    </recommendedName>
</protein>
<keyword evidence="1" id="KW-0812">Transmembrane</keyword>
<name>A0A0F9US64_9ZZZZ</name>
<proteinExistence type="predicted"/>
<sequence length="374" mass="42029">MDIILMESIHPTPSKTNPPVNEPAGPIFSGKVQFSGKGGEFFGIWIVNILLSVITLGIYSAWAKVRTHRYFYGHTRIDGHSFDYLATPIQILKGRILAVIVFFIYTFSISFMPILGLFIAIGFIFLMPWIINQGLRFNLRMTRHRNVRFAFKGSYGEAFVNFILLPIASVFTLYLLMPYVIKRIDSYIHSNISYGDKPLTVNLKGETYYLTALICFVVSSITMVVFMGILGLFGLNLIDIENQQNLENSAAMVMLPIFMTIAYVLMIAIVSAVWHAAIRNHIFDNSHFEGVATFKSELKPIPFAVLLLTNMLAIVFSLGLAFPWTKVRTSKMLADVTNVTIYPGALNLIDTEQDQQSSFAEEAANVFDIDLSLT</sequence>
<comment type="caution">
    <text evidence="2">The sequence shown here is derived from an EMBL/GenBank/DDBJ whole genome shotgun (WGS) entry which is preliminary data.</text>
</comment>
<organism evidence="2">
    <name type="scientific">marine sediment metagenome</name>
    <dbReference type="NCBI Taxonomy" id="412755"/>
    <lineage>
        <taxon>unclassified sequences</taxon>
        <taxon>metagenomes</taxon>
        <taxon>ecological metagenomes</taxon>
    </lineage>
</organism>
<keyword evidence="1" id="KW-1133">Transmembrane helix</keyword>
<evidence type="ECO:0000313" key="2">
    <source>
        <dbReference type="EMBL" id="KKN64011.1"/>
    </source>
</evidence>
<keyword evidence="1" id="KW-0472">Membrane</keyword>
<gene>
    <name evidence="2" type="ORF">LCGC14_0495980</name>
</gene>
<dbReference type="EMBL" id="LAZR01000570">
    <property type="protein sequence ID" value="KKN64011.1"/>
    <property type="molecule type" value="Genomic_DNA"/>
</dbReference>
<feature type="transmembrane region" description="Helical" evidence="1">
    <location>
        <begin position="208"/>
        <end position="238"/>
    </location>
</feature>
<feature type="transmembrane region" description="Helical" evidence="1">
    <location>
        <begin position="111"/>
        <end position="131"/>
    </location>
</feature>
<reference evidence="2" key="1">
    <citation type="journal article" date="2015" name="Nature">
        <title>Complex archaea that bridge the gap between prokaryotes and eukaryotes.</title>
        <authorList>
            <person name="Spang A."/>
            <person name="Saw J.H."/>
            <person name="Jorgensen S.L."/>
            <person name="Zaremba-Niedzwiedzka K."/>
            <person name="Martijn J."/>
            <person name="Lind A.E."/>
            <person name="van Eijk R."/>
            <person name="Schleper C."/>
            <person name="Guy L."/>
            <person name="Ettema T.J."/>
        </authorList>
    </citation>
    <scope>NUCLEOTIDE SEQUENCE</scope>
</reference>
<dbReference type="AlphaFoldDB" id="A0A0F9US64"/>
<dbReference type="InterPro" id="IPR010295">
    <property type="entry name" value="DUF898"/>
</dbReference>
<feature type="transmembrane region" description="Helical" evidence="1">
    <location>
        <begin position="158"/>
        <end position="181"/>
    </location>
</feature>
<evidence type="ECO:0008006" key="3">
    <source>
        <dbReference type="Google" id="ProtNLM"/>
    </source>
</evidence>
<evidence type="ECO:0000256" key="1">
    <source>
        <dbReference type="SAM" id="Phobius"/>
    </source>
</evidence>
<feature type="transmembrane region" description="Helical" evidence="1">
    <location>
        <begin position="301"/>
        <end position="322"/>
    </location>
</feature>
<accession>A0A0F9US64</accession>
<feature type="transmembrane region" description="Helical" evidence="1">
    <location>
        <begin position="250"/>
        <end position="274"/>
    </location>
</feature>
<feature type="transmembrane region" description="Helical" evidence="1">
    <location>
        <begin position="42"/>
        <end position="63"/>
    </location>
</feature>
<dbReference type="Pfam" id="PF05987">
    <property type="entry name" value="DUF898"/>
    <property type="match status" value="1"/>
</dbReference>